<dbReference type="EMBL" id="AP022325">
    <property type="protein sequence ID" value="BBU47907.1"/>
    <property type="molecule type" value="Genomic_DNA"/>
</dbReference>
<evidence type="ECO:0000313" key="1">
    <source>
        <dbReference type="EMBL" id="BBU47907.1"/>
    </source>
</evidence>
<dbReference type="RefSeq" id="WP_161553314.1">
    <property type="nucleotide sequence ID" value="NZ_AP022325.1"/>
</dbReference>
<reference evidence="1 2" key="1">
    <citation type="submission" date="2020-01" db="EMBL/GenBank/DDBJ databases">
        <title>Complete genome sequence of Mycoplasma felis strain Myco-2.</title>
        <authorList>
            <person name="Kinoshita Y."/>
            <person name="Niwa H."/>
            <person name="Uchida-Fujii E."/>
            <person name="Nukada T."/>
        </authorList>
    </citation>
    <scope>NUCLEOTIDE SEQUENCE [LARGE SCALE GENOMIC DNA]</scope>
    <source>
        <strain evidence="1 2">Myco-2</strain>
    </source>
</reference>
<name>A0A809S1A6_9BACT</name>
<evidence type="ECO:0000313" key="2">
    <source>
        <dbReference type="Proteomes" id="UP000464317"/>
    </source>
</evidence>
<dbReference type="Proteomes" id="UP000464317">
    <property type="component" value="Chromosome"/>
</dbReference>
<gene>
    <name evidence="1" type="ORF">JPM2_6000</name>
</gene>
<dbReference type="AlphaFoldDB" id="A0A809S1A6"/>
<keyword evidence="2" id="KW-1185">Reference proteome</keyword>
<protein>
    <submittedName>
        <fullName evidence="1">Uncharacterized protein</fullName>
    </submittedName>
</protein>
<sequence length="349" mass="41728">MLITSTTQSYQHNNFIKSVINFDYLYEQEFLDKDFKLNFELDLIPIFNEEQSLISIDFQKKENIKKFFCDLYLDSDYVNTFNFDSEKTNVLVPLNKKEKVIILVFRDLSNKVLRRIRIKEFIVNQEINNFNSVSELNLIQIPYKNTIKFIGNEILKKFKFWNVYTNLLPINKEIQNNKISEITIFIEDEKKSTKYKIPSLLDFKIKNIDTSFSNLDNNKTDKISLIYNNNQLKDNELKYEVLFNNNKELNLLVSSADGRLKLKNDVVGNIKQEFKIETNYGNFKINKYFNIKKDFIKKETKSVIIEDITEDNLHLDSNELKYLAKLDILKNIEQYKINHWYKKRNEEDI</sequence>
<proteinExistence type="predicted"/>
<dbReference type="KEGG" id="mfel:JPM2_6000"/>
<organism evidence="1 2">
    <name type="scientific">Mycoplasmopsis felis</name>
    <dbReference type="NCBI Taxonomy" id="33923"/>
    <lineage>
        <taxon>Bacteria</taxon>
        <taxon>Bacillati</taxon>
        <taxon>Mycoplasmatota</taxon>
        <taxon>Mycoplasmoidales</taxon>
        <taxon>Metamycoplasmataceae</taxon>
        <taxon>Mycoplasmopsis</taxon>
    </lineage>
</organism>
<accession>A0A809S1A6</accession>